<reference evidence="1 2" key="1">
    <citation type="submission" date="2014-04" db="EMBL/GenBank/DDBJ databases">
        <authorList>
            <consortium name="DOE Joint Genome Institute"/>
            <person name="Kuo A."/>
            <person name="Kohler A."/>
            <person name="Costa M.D."/>
            <person name="Nagy L.G."/>
            <person name="Floudas D."/>
            <person name="Copeland A."/>
            <person name="Barry K.W."/>
            <person name="Cichocki N."/>
            <person name="Veneault-Fourrey C."/>
            <person name="LaButti K."/>
            <person name="Lindquist E.A."/>
            <person name="Lipzen A."/>
            <person name="Lundell T."/>
            <person name="Morin E."/>
            <person name="Murat C."/>
            <person name="Sun H."/>
            <person name="Tunlid A."/>
            <person name="Henrissat B."/>
            <person name="Grigoriev I.V."/>
            <person name="Hibbett D.S."/>
            <person name="Martin F."/>
            <person name="Nordberg H.P."/>
            <person name="Cantor M.N."/>
            <person name="Hua S.X."/>
        </authorList>
    </citation>
    <scope>NUCLEOTIDE SEQUENCE [LARGE SCALE GENOMIC DNA]</scope>
    <source>
        <strain evidence="1 2">441</strain>
    </source>
</reference>
<dbReference type="AlphaFoldDB" id="A0A0C9YAK3"/>
<keyword evidence="2" id="KW-1185">Reference proteome</keyword>
<evidence type="ECO:0000313" key="1">
    <source>
        <dbReference type="EMBL" id="KIK10999.1"/>
    </source>
</evidence>
<dbReference type="HOGENOM" id="CLU_2278573_0_0_1"/>
<name>A0A0C9YAK3_9AGAM</name>
<dbReference type="EMBL" id="KN834331">
    <property type="protein sequence ID" value="KIK10999.1"/>
    <property type="molecule type" value="Genomic_DNA"/>
</dbReference>
<protein>
    <submittedName>
        <fullName evidence="1">Uncharacterized protein</fullName>
    </submittedName>
</protein>
<proteinExistence type="predicted"/>
<reference evidence="2" key="2">
    <citation type="submission" date="2015-01" db="EMBL/GenBank/DDBJ databases">
        <title>Evolutionary Origins and Diversification of the Mycorrhizal Mutualists.</title>
        <authorList>
            <consortium name="DOE Joint Genome Institute"/>
            <consortium name="Mycorrhizal Genomics Consortium"/>
            <person name="Kohler A."/>
            <person name="Kuo A."/>
            <person name="Nagy L.G."/>
            <person name="Floudas D."/>
            <person name="Copeland A."/>
            <person name="Barry K.W."/>
            <person name="Cichocki N."/>
            <person name="Veneault-Fourrey C."/>
            <person name="LaButti K."/>
            <person name="Lindquist E.A."/>
            <person name="Lipzen A."/>
            <person name="Lundell T."/>
            <person name="Morin E."/>
            <person name="Murat C."/>
            <person name="Riley R."/>
            <person name="Ohm R."/>
            <person name="Sun H."/>
            <person name="Tunlid A."/>
            <person name="Henrissat B."/>
            <person name="Grigoriev I.V."/>
            <person name="Hibbett D.S."/>
            <person name="Martin F."/>
        </authorList>
    </citation>
    <scope>NUCLEOTIDE SEQUENCE [LARGE SCALE GENOMIC DNA]</scope>
    <source>
        <strain evidence="2">441</strain>
    </source>
</reference>
<gene>
    <name evidence="1" type="ORF">PISMIDRAFT_537300</name>
</gene>
<evidence type="ECO:0000313" key="2">
    <source>
        <dbReference type="Proteomes" id="UP000054018"/>
    </source>
</evidence>
<accession>A0A0C9YAK3</accession>
<sequence>MRGTCLDRAIISLGKGVFRPVCEPLLPNGNQTRHEKAIVTLSVNGELGQMSALMVSSSGRLGEGMSICLRNPDLSTDCFINNSLIMHERGPLMNVCWVHLLN</sequence>
<organism evidence="1 2">
    <name type="scientific">Pisolithus microcarpus 441</name>
    <dbReference type="NCBI Taxonomy" id="765257"/>
    <lineage>
        <taxon>Eukaryota</taxon>
        <taxon>Fungi</taxon>
        <taxon>Dikarya</taxon>
        <taxon>Basidiomycota</taxon>
        <taxon>Agaricomycotina</taxon>
        <taxon>Agaricomycetes</taxon>
        <taxon>Agaricomycetidae</taxon>
        <taxon>Boletales</taxon>
        <taxon>Sclerodermatineae</taxon>
        <taxon>Pisolithaceae</taxon>
        <taxon>Pisolithus</taxon>
    </lineage>
</organism>
<dbReference type="Proteomes" id="UP000054018">
    <property type="component" value="Unassembled WGS sequence"/>
</dbReference>